<dbReference type="HOGENOM" id="CLU_131947_0_0_3"/>
<evidence type="ECO:0000313" key="2">
    <source>
        <dbReference type="EMBL" id="KEI67566.1"/>
    </source>
</evidence>
<dbReference type="eggNOG" id="COG0457">
    <property type="taxonomic scope" value="Bacteria"/>
</dbReference>
<evidence type="ECO:0000313" key="3">
    <source>
        <dbReference type="Proteomes" id="UP000027395"/>
    </source>
</evidence>
<dbReference type="InterPro" id="IPR021503">
    <property type="entry name" value="DUF3110"/>
</dbReference>
<dbReference type="PATRIC" id="fig|388467.6.peg.2628"/>
<name>A0A073CHF8_PLAA1</name>
<evidence type="ECO:0008006" key="4">
    <source>
        <dbReference type="Google" id="ProtNLM"/>
    </source>
</evidence>
<dbReference type="Proteomes" id="UP000027395">
    <property type="component" value="Chromosome"/>
</dbReference>
<accession>A0A073CHF8</accession>
<dbReference type="STRING" id="388467.A19Y_2679"/>
<dbReference type="EMBL" id="CM002803">
    <property type="protein sequence ID" value="KEI67566.1"/>
    <property type="molecule type" value="Genomic_DNA"/>
</dbReference>
<organism evidence="2 3">
    <name type="scientific">Planktothrix agardhii (strain NIVA-CYA 126/8)</name>
    <dbReference type="NCBI Taxonomy" id="388467"/>
    <lineage>
        <taxon>Bacteria</taxon>
        <taxon>Bacillati</taxon>
        <taxon>Cyanobacteriota</taxon>
        <taxon>Cyanophyceae</taxon>
        <taxon>Oscillatoriophycideae</taxon>
        <taxon>Oscillatoriales</taxon>
        <taxon>Microcoleaceae</taxon>
        <taxon>Planktothrix</taxon>
    </lineage>
</organism>
<reference evidence="2 3" key="1">
    <citation type="journal article" date="2014" name="Appl. Environ. Microbiol.">
        <title>Elucidation of insertion elements encoded on plasmids and in vitro construction of shuttle vectors from the toxic cyanobacterium Planktothrix.</title>
        <authorList>
            <person name="Christiansen G."/>
            <person name="Goesmann A."/>
            <person name="Kurmayer R."/>
        </authorList>
    </citation>
    <scope>NUCLEOTIDE SEQUENCE [LARGE SCALE GENOMIC DNA]</scope>
    <source>
        <strain evidence="2 3">NIVA-CYA 126/8</strain>
    </source>
</reference>
<sequence length="136" mass="15456">MITTSSKAMRVYVLLFNAGTENEGIHTIQMGDRNKVLIFEDEDDATRFGILLEAQDFPTATVEAIDKDEIEEFCVSVDYDWELVGSGELAIPPENNVDQTDWQIEEDQPPEKESDKESDFVSPELDDIRKRLEGLL</sequence>
<feature type="compositionally biased region" description="Basic and acidic residues" evidence="1">
    <location>
        <begin position="109"/>
        <end position="119"/>
    </location>
</feature>
<dbReference type="Pfam" id="PF11360">
    <property type="entry name" value="DUF3110"/>
    <property type="match status" value="1"/>
</dbReference>
<gene>
    <name evidence="2" type="ORF">A19Y_2679</name>
</gene>
<protein>
    <recommendedName>
        <fullName evidence="4">DUF3110 domain-containing protein</fullName>
    </recommendedName>
</protein>
<proteinExistence type="predicted"/>
<keyword evidence="3" id="KW-1185">Reference proteome</keyword>
<dbReference type="AlphaFoldDB" id="A0A073CHF8"/>
<feature type="region of interest" description="Disordered" evidence="1">
    <location>
        <begin position="90"/>
        <end position="123"/>
    </location>
</feature>
<evidence type="ECO:0000256" key="1">
    <source>
        <dbReference type="SAM" id="MobiDB-lite"/>
    </source>
</evidence>